<keyword evidence="1" id="KW-0732">Signal</keyword>
<dbReference type="STRING" id="69395.AQ619_07130"/>
<dbReference type="EMBL" id="CP013002">
    <property type="protein sequence ID" value="ALL13142.1"/>
    <property type="molecule type" value="Genomic_DNA"/>
</dbReference>
<dbReference type="InterPro" id="IPR007029">
    <property type="entry name" value="YHS_dom"/>
</dbReference>
<name>A0A0P0NZF6_9CAUL</name>
<proteinExistence type="predicted"/>
<accession>A0A0P0NZF6</accession>
<dbReference type="AlphaFoldDB" id="A0A0P0NZF6"/>
<evidence type="ECO:0000313" key="4">
    <source>
        <dbReference type="Proteomes" id="UP000056905"/>
    </source>
</evidence>
<keyword evidence="4" id="KW-1185">Reference proteome</keyword>
<evidence type="ECO:0000313" key="3">
    <source>
        <dbReference type="EMBL" id="ALL13142.1"/>
    </source>
</evidence>
<dbReference type="Pfam" id="PF04945">
    <property type="entry name" value="YHS"/>
    <property type="match status" value="1"/>
</dbReference>
<dbReference type="Proteomes" id="UP000056905">
    <property type="component" value="Chromosome"/>
</dbReference>
<dbReference type="KEGG" id="chq:AQ619_07130"/>
<gene>
    <name evidence="3" type="ORF">AQ619_07130</name>
</gene>
<evidence type="ECO:0000256" key="1">
    <source>
        <dbReference type="SAM" id="SignalP"/>
    </source>
</evidence>
<sequence>MSYKAARAIIGAVSLMIAAPVLTTQAHAIVPTSTSAVNTDTANLALRGYDPVAYFSAGKPTLGEARYSAKFNGATYHFASAANLKMFKASPAAYAPQYGGFCAMGVALEKKLDGDPMVWKIVDKKLYLNVNPDVFTAWSRDIPGNLVKAEENWPEIKNKTPDSL</sequence>
<evidence type="ECO:0000259" key="2">
    <source>
        <dbReference type="Pfam" id="PF04945"/>
    </source>
</evidence>
<organism evidence="3 4">
    <name type="scientific">Caulobacter henricii</name>
    <dbReference type="NCBI Taxonomy" id="69395"/>
    <lineage>
        <taxon>Bacteria</taxon>
        <taxon>Pseudomonadati</taxon>
        <taxon>Pseudomonadota</taxon>
        <taxon>Alphaproteobacteria</taxon>
        <taxon>Caulobacterales</taxon>
        <taxon>Caulobacteraceae</taxon>
        <taxon>Caulobacter</taxon>
    </lineage>
</organism>
<feature type="chain" id="PRO_5006052559" description="YHS domain-containing protein" evidence="1">
    <location>
        <begin position="29"/>
        <end position="164"/>
    </location>
</feature>
<dbReference type="RefSeq" id="WP_062145860.1">
    <property type="nucleotide sequence ID" value="NZ_CP013002.1"/>
</dbReference>
<reference evidence="3 4" key="1">
    <citation type="submission" date="2015-10" db="EMBL/GenBank/DDBJ databases">
        <title>Conservation of the essential genome among Caulobacter and Brevundimonas species.</title>
        <authorList>
            <person name="Scott D."/>
            <person name="Ely B."/>
        </authorList>
    </citation>
    <scope>NUCLEOTIDE SEQUENCE [LARGE SCALE GENOMIC DNA]</scope>
    <source>
        <strain evidence="3 4">CB4</strain>
    </source>
</reference>
<dbReference type="OrthoDB" id="344729at2"/>
<protein>
    <recommendedName>
        <fullName evidence="2">YHS domain-containing protein</fullName>
    </recommendedName>
</protein>
<feature type="domain" description="YHS" evidence="2">
    <location>
        <begin position="54"/>
        <end position="98"/>
    </location>
</feature>
<dbReference type="NCBIfam" id="NF041384">
    <property type="entry name" value="YHS_seleno_dom"/>
    <property type="match status" value="1"/>
</dbReference>
<feature type="signal peptide" evidence="1">
    <location>
        <begin position="1"/>
        <end position="28"/>
    </location>
</feature>